<dbReference type="InterPro" id="IPR004360">
    <property type="entry name" value="Glyas_Fos-R_dOase_dom"/>
</dbReference>
<reference evidence="3 4" key="1">
    <citation type="submission" date="2019-05" db="EMBL/GenBank/DDBJ databases">
        <title>Genome-based reclassification of Lactobacillus casei as Lactobacillus casei subsp. casei. subsp.nov., description of Lactobacillus casei subsp. zeae subsp. nov., and emended description of Lactobacillus casei.</title>
        <authorList>
            <person name="Huang C.-H."/>
        </authorList>
    </citation>
    <scope>NUCLEOTIDE SEQUENCE [LARGE SCALE GENOMIC DNA]</scope>
    <source>
        <strain evidence="3 4">CRBIP24.44</strain>
    </source>
</reference>
<organism evidence="3 4">
    <name type="scientific">Lacticaseibacillus zeae</name>
    <name type="common">Lactobacillus zeae</name>
    <dbReference type="NCBI Taxonomy" id="57037"/>
    <lineage>
        <taxon>Bacteria</taxon>
        <taxon>Bacillati</taxon>
        <taxon>Bacillota</taxon>
        <taxon>Bacilli</taxon>
        <taxon>Lactobacillales</taxon>
        <taxon>Lactobacillaceae</taxon>
        <taxon>Lacticaseibacillus</taxon>
    </lineage>
</organism>
<dbReference type="InterPro" id="IPR029068">
    <property type="entry name" value="Glyas_Bleomycin-R_OHBP_Dase"/>
</dbReference>
<feature type="region of interest" description="Disordered" evidence="1">
    <location>
        <begin position="117"/>
        <end position="136"/>
    </location>
</feature>
<dbReference type="Pfam" id="PF00903">
    <property type="entry name" value="Glyoxalase"/>
    <property type="match status" value="1"/>
</dbReference>
<gene>
    <name evidence="3" type="ORF">FEI15_03895</name>
</gene>
<feature type="domain" description="VOC" evidence="2">
    <location>
        <begin position="7"/>
        <end position="121"/>
    </location>
</feature>
<evidence type="ECO:0000313" key="4">
    <source>
        <dbReference type="Proteomes" id="UP000309885"/>
    </source>
</evidence>
<dbReference type="EMBL" id="VBWO01000003">
    <property type="protein sequence ID" value="TLF40436.1"/>
    <property type="molecule type" value="Genomic_DNA"/>
</dbReference>
<protein>
    <submittedName>
        <fullName evidence="3">Glyoxalase</fullName>
    </submittedName>
</protein>
<dbReference type="InterPro" id="IPR037523">
    <property type="entry name" value="VOC_core"/>
</dbReference>
<evidence type="ECO:0000313" key="3">
    <source>
        <dbReference type="EMBL" id="TLF40436.1"/>
    </source>
</evidence>
<comment type="caution">
    <text evidence="3">The sequence shown here is derived from an EMBL/GenBank/DDBJ whole genome shotgun (WGS) entry which is preliminary data.</text>
</comment>
<dbReference type="AlphaFoldDB" id="A0A5R8LT82"/>
<evidence type="ECO:0000259" key="2">
    <source>
        <dbReference type="PROSITE" id="PS51819"/>
    </source>
</evidence>
<evidence type="ECO:0000256" key="1">
    <source>
        <dbReference type="SAM" id="MobiDB-lite"/>
    </source>
</evidence>
<dbReference type="PROSITE" id="PS51819">
    <property type="entry name" value="VOC"/>
    <property type="match status" value="1"/>
</dbReference>
<dbReference type="Gene3D" id="3.10.180.10">
    <property type="entry name" value="2,3-Dihydroxybiphenyl 1,2-Dioxygenase, domain 1"/>
    <property type="match status" value="1"/>
</dbReference>
<proteinExistence type="predicted"/>
<name>A0A5R8LT82_LACZE</name>
<dbReference type="Proteomes" id="UP000309885">
    <property type="component" value="Unassembled WGS sequence"/>
</dbReference>
<sequence length="136" mass="15480">MPEYYPMPMFVKLPVKDIVKAANWYQDKLGFQKLYTFNDQSGSPIMMHIRRERYQDLMLIQDKHASAGSSVVINLLVKGIAAIAEKTEEQSIVSPPAQKPWQAVEMTLKDLDGHKLTLTEPKPNGESFQDVMTKVK</sequence>
<accession>A0A5R8LT82</accession>
<dbReference type="SUPFAM" id="SSF54593">
    <property type="entry name" value="Glyoxalase/Bleomycin resistance protein/Dihydroxybiphenyl dioxygenase"/>
    <property type="match status" value="1"/>
</dbReference>